<evidence type="ECO:0000313" key="2">
    <source>
        <dbReference type="Proteomes" id="UP000177528"/>
    </source>
</evidence>
<gene>
    <name evidence="1" type="ORF">A3D99_00030</name>
</gene>
<name>A0A1G1X1B8_9BACT</name>
<protein>
    <recommendedName>
        <fullName evidence="3">Type II secretion system protein GspG C-terminal domain-containing protein</fullName>
    </recommendedName>
</protein>
<evidence type="ECO:0000313" key="1">
    <source>
        <dbReference type="EMBL" id="OGY33591.1"/>
    </source>
</evidence>
<evidence type="ECO:0008006" key="3">
    <source>
        <dbReference type="Google" id="ProtNLM"/>
    </source>
</evidence>
<sequence>MDTRSFGEYLVLVACALLLLILMIPALGHARRESRDGIQRENLAHVKRMLEDENNKLGYYPASFSATPYGYYVTMKEGKKALGWYVRAPIENPQVPGTYYDAEEGHNFHYRYVQEDGKIFYEICGGEYSC</sequence>
<reference evidence="1 2" key="1">
    <citation type="journal article" date="2016" name="Nat. Commun.">
        <title>Thousands of microbial genomes shed light on interconnected biogeochemical processes in an aquifer system.</title>
        <authorList>
            <person name="Anantharaman K."/>
            <person name="Brown C.T."/>
            <person name="Hug L.A."/>
            <person name="Sharon I."/>
            <person name="Castelle C.J."/>
            <person name="Probst A.J."/>
            <person name="Thomas B.C."/>
            <person name="Singh A."/>
            <person name="Wilkins M.J."/>
            <person name="Karaoz U."/>
            <person name="Brodie E.L."/>
            <person name="Williams K.H."/>
            <person name="Hubbard S.S."/>
            <person name="Banfield J.F."/>
        </authorList>
    </citation>
    <scope>NUCLEOTIDE SEQUENCE [LARGE SCALE GENOMIC DNA]</scope>
</reference>
<comment type="caution">
    <text evidence="1">The sequence shown here is derived from an EMBL/GenBank/DDBJ whole genome shotgun (WGS) entry which is preliminary data.</text>
</comment>
<proteinExistence type="predicted"/>
<organism evidence="1 2">
    <name type="scientific">Candidatus Andersenbacteria bacterium RIFCSPHIGHO2_12_FULL_45_11</name>
    <dbReference type="NCBI Taxonomy" id="1797281"/>
    <lineage>
        <taxon>Bacteria</taxon>
        <taxon>Candidatus Anderseniibacteriota</taxon>
    </lineage>
</organism>
<dbReference type="EMBL" id="MHHR01000029">
    <property type="protein sequence ID" value="OGY33591.1"/>
    <property type="molecule type" value="Genomic_DNA"/>
</dbReference>
<dbReference type="AlphaFoldDB" id="A0A1G1X1B8"/>
<accession>A0A1G1X1B8</accession>
<dbReference type="Proteomes" id="UP000177528">
    <property type="component" value="Unassembled WGS sequence"/>
</dbReference>